<feature type="domain" description="Cytidyltransferase-like" evidence="10">
    <location>
        <begin position="11"/>
        <end position="139"/>
    </location>
</feature>
<keyword evidence="4 9" id="KW-0547">Nucleotide-binding</keyword>
<dbReference type="GO" id="GO:0005737">
    <property type="term" value="C:cytoplasm"/>
    <property type="evidence" value="ECO:0007669"/>
    <property type="project" value="UniProtKB-SubCell"/>
</dbReference>
<gene>
    <name evidence="9" type="primary">coaD</name>
    <name evidence="11" type="ordered locus">Acid_7275</name>
</gene>
<feature type="binding site" evidence="9">
    <location>
        <begin position="94"/>
        <end position="96"/>
    </location>
    <ligand>
        <name>ATP</name>
        <dbReference type="ChEBI" id="CHEBI:30616"/>
    </ligand>
</feature>
<organism evidence="11">
    <name type="scientific">Solibacter usitatus (strain Ellin6076)</name>
    <dbReference type="NCBI Taxonomy" id="234267"/>
    <lineage>
        <taxon>Bacteria</taxon>
        <taxon>Pseudomonadati</taxon>
        <taxon>Acidobacteriota</taxon>
        <taxon>Terriglobia</taxon>
        <taxon>Bryobacterales</taxon>
        <taxon>Solibacteraceae</taxon>
        <taxon>Candidatus Solibacter</taxon>
    </lineage>
</organism>
<dbReference type="PRINTS" id="PR01020">
    <property type="entry name" value="LPSBIOSNTHSS"/>
</dbReference>
<dbReference type="CDD" id="cd02163">
    <property type="entry name" value="PPAT"/>
    <property type="match status" value="1"/>
</dbReference>
<dbReference type="InParanoid" id="Q01Q84"/>
<dbReference type="InterPro" id="IPR004821">
    <property type="entry name" value="Cyt_trans-like"/>
</dbReference>
<dbReference type="InterPro" id="IPR014729">
    <property type="entry name" value="Rossmann-like_a/b/a_fold"/>
</dbReference>
<dbReference type="PANTHER" id="PTHR21342">
    <property type="entry name" value="PHOSPHOPANTETHEINE ADENYLYLTRANSFERASE"/>
    <property type="match status" value="1"/>
</dbReference>
<evidence type="ECO:0000256" key="1">
    <source>
        <dbReference type="ARBA" id="ARBA00022490"/>
    </source>
</evidence>
<evidence type="ECO:0000256" key="6">
    <source>
        <dbReference type="ARBA" id="ARBA00022842"/>
    </source>
</evidence>
<keyword evidence="2 9" id="KW-0808">Transferase</keyword>
<comment type="subcellular location">
    <subcellularLocation>
        <location evidence="9">Cytoplasm</location>
    </subcellularLocation>
</comment>
<feature type="binding site" evidence="9">
    <location>
        <position position="93"/>
    </location>
    <ligand>
        <name>substrate</name>
    </ligand>
</feature>
<dbReference type="GO" id="GO:0004595">
    <property type="term" value="F:pantetheine-phosphate adenylyltransferase activity"/>
    <property type="evidence" value="ECO:0007669"/>
    <property type="project" value="UniProtKB-UniRule"/>
</dbReference>
<dbReference type="UniPathway" id="UPA00241">
    <property type="reaction ID" value="UER00355"/>
</dbReference>
<evidence type="ECO:0000259" key="10">
    <source>
        <dbReference type="Pfam" id="PF01467"/>
    </source>
</evidence>
<evidence type="ECO:0000256" key="3">
    <source>
        <dbReference type="ARBA" id="ARBA00022695"/>
    </source>
</evidence>
<dbReference type="NCBIfam" id="TIGR00125">
    <property type="entry name" value="cyt_tran_rel"/>
    <property type="match status" value="1"/>
</dbReference>
<keyword evidence="6 9" id="KW-0460">Magnesium</keyword>
<evidence type="ECO:0000256" key="5">
    <source>
        <dbReference type="ARBA" id="ARBA00022840"/>
    </source>
</evidence>
<comment type="pathway">
    <text evidence="9">Cofactor biosynthesis; coenzyme A biosynthesis; CoA from (R)-pantothenate: step 4/5.</text>
</comment>
<keyword evidence="5 9" id="KW-0067">ATP-binding</keyword>
<protein>
    <recommendedName>
        <fullName evidence="9">Phosphopantetheine adenylyltransferase</fullName>
        <ecNumber evidence="9">2.7.7.3</ecNumber>
    </recommendedName>
    <alternativeName>
        <fullName evidence="9">Dephospho-CoA pyrophosphorylase</fullName>
    </alternativeName>
    <alternativeName>
        <fullName evidence="9">Pantetheine-phosphate adenylyltransferase</fullName>
        <shortName evidence="9">PPAT</shortName>
    </alternativeName>
</protein>
<dbReference type="Pfam" id="PF01467">
    <property type="entry name" value="CTP_transf_like"/>
    <property type="match status" value="1"/>
</dbReference>
<keyword evidence="7 9" id="KW-0173">Coenzyme A biosynthesis</keyword>
<dbReference type="GO" id="GO:0005524">
    <property type="term" value="F:ATP binding"/>
    <property type="evidence" value="ECO:0007669"/>
    <property type="project" value="UniProtKB-KW"/>
</dbReference>
<dbReference type="FunCoup" id="Q01Q84">
    <property type="interactions" value="521"/>
</dbReference>
<dbReference type="HOGENOM" id="CLU_100149_0_1_0"/>
<dbReference type="SUPFAM" id="SSF52374">
    <property type="entry name" value="Nucleotidylyl transferase"/>
    <property type="match status" value="1"/>
</dbReference>
<keyword evidence="1 9" id="KW-0963">Cytoplasm</keyword>
<dbReference type="InterPro" id="IPR001980">
    <property type="entry name" value="PPAT"/>
</dbReference>
<feature type="binding site" evidence="9">
    <location>
        <position position="79"/>
    </location>
    <ligand>
        <name>substrate</name>
    </ligand>
</feature>
<evidence type="ECO:0000313" key="11">
    <source>
        <dbReference type="EMBL" id="ABJ88186.1"/>
    </source>
</evidence>
<dbReference type="STRING" id="234267.Acid_7275"/>
<evidence type="ECO:0000256" key="9">
    <source>
        <dbReference type="HAMAP-Rule" id="MF_00151"/>
    </source>
</evidence>
<feature type="binding site" evidence="9">
    <location>
        <begin position="15"/>
        <end position="16"/>
    </location>
    <ligand>
        <name>ATP</name>
        <dbReference type="ChEBI" id="CHEBI:30616"/>
    </ligand>
</feature>
<accession>Q01Q84</accession>
<dbReference type="KEGG" id="sus:Acid_7275"/>
<dbReference type="eggNOG" id="COG0669">
    <property type="taxonomic scope" value="Bacteria"/>
</dbReference>
<sequence>MSRKPPHVIAIYPGSFDPITNGHLDLIQRGSRMFDRLIVSILRNDAKEPLFSLEERTEMLREVLHVYPNVEVDSFDGLLVDHAAARSATVLLRGIRAISDYEYELQMALMNRRLGPQIETVFMMAHEAYSFISSRLIKEVFSLGGNITGLVPPSVEIRLQARLSRNKIKGAS</sequence>
<dbReference type="AlphaFoldDB" id="Q01Q84"/>
<feature type="binding site" evidence="9">
    <location>
        <position position="23"/>
    </location>
    <ligand>
        <name>ATP</name>
        <dbReference type="ChEBI" id="CHEBI:30616"/>
    </ligand>
</feature>
<dbReference type="EMBL" id="CP000473">
    <property type="protein sequence ID" value="ABJ88186.1"/>
    <property type="molecule type" value="Genomic_DNA"/>
</dbReference>
<dbReference type="GO" id="GO:0015937">
    <property type="term" value="P:coenzyme A biosynthetic process"/>
    <property type="evidence" value="ECO:0007669"/>
    <property type="project" value="UniProtKB-UniRule"/>
</dbReference>
<evidence type="ECO:0000256" key="2">
    <source>
        <dbReference type="ARBA" id="ARBA00022679"/>
    </source>
</evidence>
<name>Q01Q84_SOLUE</name>
<comment type="cofactor">
    <cofactor evidence="9">
        <name>Mg(2+)</name>
        <dbReference type="ChEBI" id="CHEBI:18420"/>
    </cofactor>
</comment>
<feature type="binding site" evidence="9">
    <location>
        <position position="104"/>
    </location>
    <ligand>
        <name>ATP</name>
        <dbReference type="ChEBI" id="CHEBI:30616"/>
    </ligand>
</feature>
<dbReference type="HAMAP" id="MF_00151">
    <property type="entry name" value="PPAT_bact"/>
    <property type="match status" value="1"/>
</dbReference>
<evidence type="ECO:0000256" key="7">
    <source>
        <dbReference type="ARBA" id="ARBA00022993"/>
    </source>
</evidence>
<reference evidence="11" key="1">
    <citation type="submission" date="2006-10" db="EMBL/GenBank/DDBJ databases">
        <title>Complete sequence of Solibacter usitatus Ellin6076.</title>
        <authorList>
            <consortium name="US DOE Joint Genome Institute"/>
            <person name="Copeland A."/>
            <person name="Lucas S."/>
            <person name="Lapidus A."/>
            <person name="Barry K."/>
            <person name="Detter J.C."/>
            <person name="Glavina del Rio T."/>
            <person name="Hammon N."/>
            <person name="Israni S."/>
            <person name="Dalin E."/>
            <person name="Tice H."/>
            <person name="Pitluck S."/>
            <person name="Thompson L.S."/>
            <person name="Brettin T."/>
            <person name="Bruce D."/>
            <person name="Han C."/>
            <person name="Tapia R."/>
            <person name="Gilna P."/>
            <person name="Schmutz J."/>
            <person name="Larimer F."/>
            <person name="Land M."/>
            <person name="Hauser L."/>
            <person name="Kyrpides N."/>
            <person name="Mikhailova N."/>
            <person name="Janssen P.H."/>
            <person name="Kuske C.R."/>
            <person name="Richardson P."/>
        </authorList>
    </citation>
    <scope>NUCLEOTIDE SEQUENCE</scope>
    <source>
        <strain evidence="11">Ellin6076</strain>
    </source>
</reference>
<comment type="catalytic activity">
    <reaction evidence="8 9">
        <text>(R)-4'-phosphopantetheine + ATP + H(+) = 3'-dephospho-CoA + diphosphate</text>
        <dbReference type="Rhea" id="RHEA:19801"/>
        <dbReference type="ChEBI" id="CHEBI:15378"/>
        <dbReference type="ChEBI" id="CHEBI:30616"/>
        <dbReference type="ChEBI" id="CHEBI:33019"/>
        <dbReference type="ChEBI" id="CHEBI:57328"/>
        <dbReference type="ChEBI" id="CHEBI:61723"/>
        <dbReference type="EC" id="2.7.7.3"/>
    </reaction>
</comment>
<feature type="site" description="Transition state stabilizer" evidence="9">
    <location>
        <position position="23"/>
    </location>
</feature>
<proteinExistence type="inferred from homology"/>
<comment type="function">
    <text evidence="9">Reversibly transfers an adenylyl group from ATP to 4'-phosphopantetheine, yielding dephospho-CoA (dPCoA) and pyrophosphate.</text>
</comment>
<comment type="subunit">
    <text evidence="9">Homohexamer.</text>
</comment>
<dbReference type="Gene3D" id="3.40.50.620">
    <property type="entry name" value="HUPs"/>
    <property type="match status" value="1"/>
</dbReference>
<dbReference type="NCBIfam" id="TIGR01510">
    <property type="entry name" value="coaD_prev_kdtB"/>
    <property type="match status" value="1"/>
</dbReference>
<feature type="binding site" evidence="9">
    <location>
        <position position="15"/>
    </location>
    <ligand>
        <name>substrate</name>
    </ligand>
</feature>
<dbReference type="PANTHER" id="PTHR21342:SF1">
    <property type="entry name" value="PHOSPHOPANTETHEINE ADENYLYLTRANSFERASE"/>
    <property type="match status" value="1"/>
</dbReference>
<dbReference type="EC" id="2.7.7.3" evidence="9"/>
<feature type="binding site" evidence="9">
    <location>
        <position position="47"/>
    </location>
    <ligand>
        <name>substrate</name>
    </ligand>
</feature>
<keyword evidence="3 9" id="KW-0548">Nucleotidyltransferase</keyword>
<evidence type="ECO:0000256" key="4">
    <source>
        <dbReference type="ARBA" id="ARBA00022741"/>
    </source>
</evidence>
<comment type="similarity">
    <text evidence="9">Belongs to the bacterial CoaD family.</text>
</comment>
<feature type="binding site" evidence="9">
    <location>
        <begin position="129"/>
        <end position="135"/>
    </location>
    <ligand>
        <name>ATP</name>
        <dbReference type="ChEBI" id="CHEBI:30616"/>
    </ligand>
</feature>
<evidence type="ECO:0000256" key="8">
    <source>
        <dbReference type="ARBA" id="ARBA00029346"/>
    </source>
</evidence>